<feature type="transmembrane region" description="Helical" evidence="8">
    <location>
        <begin position="206"/>
        <end position="229"/>
    </location>
</feature>
<keyword evidence="11" id="KW-1185">Reference proteome</keyword>
<evidence type="ECO:0000256" key="6">
    <source>
        <dbReference type="ARBA" id="ARBA00023136"/>
    </source>
</evidence>
<feature type="transmembrane region" description="Helical" evidence="8">
    <location>
        <begin position="502"/>
        <end position="521"/>
    </location>
</feature>
<keyword evidence="3 8" id="KW-0808">Transferase</keyword>
<dbReference type="EC" id="2.3.1.269" evidence="8"/>
<evidence type="ECO:0000256" key="7">
    <source>
        <dbReference type="ARBA" id="ARBA00023315"/>
    </source>
</evidence>
<comment type="catalytic activity">
    <reaction evidence="8">
        <text>N-terminal S-1,2-diacyl-sn-glyceryl-L-cysteinyl-[lipoprotein] + a glycerophospholipid = N-acyl-S-1,2-diacyl-sn-glyceryl-L-cysteinyl-[lipoprotein] + a 2-acyl-sn-glycero-3-phospholipid + H(+)</text>
        <dbReference type="Rhea" id="RHEA:48228"/>
        <dbReference type="Rhea" id="RHEA-COMP:14681"/>
        <dbReference type="Rhea" id="RHEA-COMP:14684"/>
        <dbReference type="ChEBI" id="CHEBI:15378"/>
        <dbReference type="ChEBI" id="CHEBI:136912"/>
        <dbReference type="ChEBI" id="CHEBI:140656"/>
        <dbReference type="ChEBI" id="CHEBI:140657"/>
        <dbReference type="ChEBI" id="CHEBI:140660"/>
        <dbReference type="EC" id="2.3.1.269"/>
    </reaction>
</comment>
<dbReference type="InterPro" id="IPR003010">
    <property type="entry name" value="C-N_Hydrolase"/>
</dbReference>
<feature type="transmembrane region" description="Helical" evidence="8">
    <location>
        <begin position="72"/>
        <end position="90"/>
    </location>
</feature>
<feature type="domain" description="CN hydrolase" evidence="9">
    <location>
        <begin position="238"/>
        <end position="486"/>
    </location>
</feature>
<dbReference type="Pfam" id="PF20154">
    <property type="entry name" value="LNT_N"/>
    <property type="match status" value="1"/>
</dbReference>
<feature type="transmembrane region" description="Helical" evidence="8">
    <location>
        <begin position="168"/>
        <end position="194"/>
    </location>
</feature>
<dbReference type="Proteomes" id="UP001597478">
    <property type="component" value="Unassembled WGS sequence"/>
</dbReference>
<evidence type="ECO:0000259" key="9">
    <source>
        <dbReference type="PROSITE" id="PS50263"/>
    </source>
</evidence>
<dbReference type="Gene3D" id="3.60.110.10">
    <property type="entry name" value="Carbon-nitrogen hydrolase"/>
    <property type="match status" value="1"/>
</dbReference>
<dbReference type="HAMAP" id="MF_01148">
    <property type="entry name" value="Lnt"/>
    <property type="match status" value="1"/>
</dbReference>
<dbReference type="InterPro" id="IPR004563">
    <property type="entry name" value="Apolipo_AcylTrfase"/>
</dbReference>
<accession>A0ABW5WF06</accession>
<keyword evidence="7 8" id="KW-0012">Acyltransferase</keyword>
<dbReference type="InterPro" id="IPR036526">
    <property type="entry name" value="C-N_Hydrolase_sf"/>
</dbReference>
<dbReference type="PANTHER" id="PTHR38686:SF1">
    <property type="entry name" value="APOLIPOPROTEIN N-ACYLTRANSFERASE"/>
    <property type="match status" value="1"/>
</dbReference>
<protein>
    <recommendedName>
        <fullName evidence="8">Apolipoprotein N-acyltransferase</fullName>
        <shortName evidence="8">ALP N-acyltransferase</shortName>
        <ecNumber evidence="8">2.3.1.269</ecNumber>
    </recommendedName>
</protein>
<comment type="function">
    <text evidence="8">Catalyzes the phospholipid dependent N-acylation of the N-terminal cysteine of apolipoprotein, the last step in lipoprotein maturation.</text>
</comment>
<comment type="similarity">
    <text evidence="8">Belongs to the CN hydrolase family. Apolipoprotein N-acyltransferase subfamily.</text>
</comment>
<name>A0ABW5WF06_9PSEU</name>
<evidence type="ECO:0000256" key="4">
    <source>
        <dbReference type="ARBA" id="ARBA00022692"/>
    </source>
</evidence>
<feature type="transmembrane region" description="Helical" evidence="8">
    <location>
        <begin position="102"/>
        <end position="123"/>
    </location>
</feature>
<feature type="transmembrane region" description="Helical" evidence="8">
    <location>
        <begin position="25"/>
        <end position="42"/>
    </location>
</feature>
<comment type="pathway">
    <text evidence="8">Protein modification; lipoprotein biosynthesis (N-acyl transfer).</text>
</comment>
<dbReference type="NCBIfam" id="TIGR00546">
    <property type="entry name" value="lnt"/>
    <property type="match status" value="1"/>
</dbReference>
<reference evidence="11" key="1">
    <citation type="journal article" date="2019" name="Int. J. Syst. Evol. Microbiol.">
        <title>The Global Catalogue of Microorganisms (GCM) 10K type strain sequencing project: providing services to taxonomists for standard genome sequencing and annotation.</title>
        <authorList>
            <consortium name="The Broad Institute Genomics Platform"/>
            <consortium name="The Broad Institute Genome Sequencing Center for Infectious Disease"/>
            <person name="Wu L."/>
            <person name="Ma J."/>
        </authorList>
    </citation>
    <scope>NUCLEOTIDE SEQUENCE [LARGE SCALE GENOMIC DNA]</scope>
    <source>
        <strain evidence="11">IBRC-M 10906</strain>
    </source>
</reference>
<sequence length="531" mass="56116">MTAAAEAPTSTAPSAVPRRRRILPVLARLALAVASGFVLAAAFAPRDLWWLAPLAFTGLGLVLHGRRVWASAGYGLVFGLAFFLPHLIWIEDFLGDDFGSAPWLGLSTVLAVYVAAACALMPFAARLPGAPVWMALVFLLQEAGRSRWPVNGFPWGRVGFSQPEGAYLALASVGGVPLVGFAVVLTGFGLAQLIVRLRRGGLRPTLGWTGPLAAATLPVLTGLAVWPAVGTAPEAGTRTVAVVQGNAPDIGLDLLGSRDIIRANHLDESARLADRIAEGRLPRPDLVVWPETATEAGGPDPALDALVDEFGVPTLVGAAYRAPDGKTENAVFAWRPGRGAGEHYTKQELVPFAEYVPMRTIARWFTPFVDSTRDMRWGSGAPATLDVANTRTGPVICYEVAYDYVSREAVDAGAQLLVVPTNNAWYGPGEMSYQQLAMSRLRAVEHGRAVVVAATSGVSAIVQPDGSVTGQTDLFTAASLVGDVPLRQQTTLSDRLGAWTEYVLVGAALAAVVAGIVLGVRTRRSSADDTR</sequence>
<keyword evidence="2 8" id="KW-1003">Cell membrane</keyword>
<comment type="caution">
    <text evidence="10">The sequence shown here is derived from an EMBL/GenBank/DDBJ whole genome shotgun (WGS) entry which is preliminary data.</text>
</comment>
<gene>
    <name evidence="8 10" type="primary">lnt</name>
    <name evidence="10" type="ORF">ACFS2C_16360</name>
</gene>
<dbReference type="GO" id="GO:0016746">
    <property type="term" value="F:acyltransferase activity"/>
    <property type="evidence" value="ECO:0007669"/>
    <property type="project" value="UniProtKB-KW"/>
</dbReference>
<proteinExistence type="inferred from homology"/>
<evidence type="ECO:0000256" key="8">
    <source>
        <dbReference type="HAMAP-Rule" id="MF_01148"/>
    </source>
</evidence>
<evidence type="ECO:0000313" key="11">
    <source>
        <dbReference type="Proteomes" id="UP001597478"/>
    </source>
</evidence>
<evidence type="ECO:0000256" key="3">
    <source>
        <dbReference type="ARBA" id="ARBA00022679"/>
    </source>
</evidence>
<keyword evidence="6 8" id="KW-0472">Membrane</keyword>
<dbReference type="PANTHER" id="PTHR38686">
    <property type="entry name" value="APOLIPOPROTEIN N-ACYLTRANSFERASE"/>
    <property type="match status" value="1"/>
</dbReference>
<organism evidence="10 11">
    <name type="scientific">Prauserella oleivorans</name>
    <dbReference type="NCBI Taxonomy" id="1478153"/>
    <lineage>
        <taxon>Bacteria</taxon>
        <taxon>Bacillati</taxon>
        <taxon>Actinomycetota</taxon>
        <taxon>Actinomycetes</taxon>
        <taxon>Pseudonocardiales</taxon>
        <taxon>Pseudonocardiaceae</taxon>
        <taxon>Prauserella</taxon>
    </lineage>
</organism>
<dbReference type="Pfam" id="PF00795">
    <property type="entry name" value="CN_hydrolase"/>
    <property type="match status" value="1"/>
</dbReference>
<evidence type="ECO:0000256" key="2">
    <source>
        <dbReference type="ARBA" id="ARBA00022475"/>
    </source>
</evidence>
<dbReference type="InterPro" id="IPR045378">
    <property type="entry name" value="LNT_N"/>
</dbReference>
<dbReference type="SUPFAM" id="SSF56317">
    <property type="entry name" value="Carbon-nitrogen hydrolase"/>
    <property type="match status" value="1"/>
</dbReference>
<dbReference type="PROSITE" id="PS50263">
    <property type="entry name" value="CN_HYDROLASE"/>
    <property type="match status" value="1"/>
</dbReference>
<keyword evidence="4 8" id="KW-0812">Transmembrane</keyword>
<dbReference type="CDD" id="cd07571">
    <property type="entry name" value="ALP_N-acyl_transferase"/>
    <property type="match status" value="1"/>
</dbReference>
<evidence type="ECO:0000313" key="10">
    <source>
        <dbReference type="EMBL" id="MFD2800965.1"/>
    </source>
</evidence>
<keyword evidence="5 8" id="KW-1133">Transmembrane helix</keyword>
<comment type="subcellular location">
    <subcellularLocation>
        <location evidence="1 8">Cell membrane</location>
        <topology evidence="1 8">Multi-pass membrane protein</topology>
    </subcellularLocation>
</comment>
<dbReference type="RefSeq" id="WP_377390891.1">
    <property type="nucleotide sequence ID" value="NZ_JBHSAN010000024.1"/>
</dbReference>
<evidence type="ECO:0000256" key="1">
    <source>
        <dbReference type="ARBA" id="ARBA00004651"/>
    </source>
</evidence>
<evidence type="ECO:0000256" key="5">
    <source>
        <dbReference type="ARBA" id="ARBA00022989"/>
    </source>
</evidence>
<dbReference type="EMBL" id="JBHUOF010000021">
    <property type="protein sequence ID" value="MFD2800965.1"/>
    <property type="molecule type" value="Genomic_DNA"/>
</dbReference>